<dbReference type="Proteomes" id="UP000217083">
    <property type="component" value="Unassembled WGS sequence"/>
</dbReference>
<dbReference type="PIRSF" id="PIRSF021350">
    <property type="entry name" value="UCP021350"/>
    <property type="match status" value="1"/>
</dbReference>
<dbReference type="AlphaFoldDB" id="A0A263BV79"/>
<dbReference type="InterPro" id="IPR029491">
    <property type="entry name" value="Helicase_HTH"/>
</dbReference>
<keyword evidence="3" id="KW-1185">Reference proteome</keyword>
<reference evidence="3" key="1">
    <citation type="submission" date="2017-08" db="EMBL/GenBank/DDBJ databases">
        <authorList>
            <person name="Huang Z."/>
        </authorList>
    </citation>
    <scope>NUCLEOTIDE SEQUENCE [LARGE SCALE GENOMIC DNA]</scope>
    <source>
        <strain evidence="3">SA5d-4</strain>
    </source>
</reference>
<protein>
    <recommendedName>
        <fullName evidence="1">Helicase Helix-turn-helix domain-containing protein</fullName>
    </recommendedName>
</protein>
<proteinExistence type="predicted"/>
<reference evidence="2 3" key="2">
    <citation type="submission" date="2017-09" db="EMBL/GenBank/DDBJ databases">
        <title>Bacillus patelloidae sp. nov., isolated from the intestinal tract of a marine limpet.</title>
        <authorList>
            <person name="Liu R."/>
            <person name="Dong C."/>
            <person name="Shao Z."/>
        </authorList>
    </citation>
    <scope>NUCLEOTIDE SEQUENCE [LARGE SCALE GENOMIC DNA]</scope>
    <source>
        <strain evidence="2 3">SA5d-4</strain>
    </source>
</reference>
<comment type="caution">
    <text evidence="2">The sequence shown here is derived from an EMBL/GenBank/DDBJ whole genome shotgun (WGS) entry which is preliminary data.</text>
</comment>
<sequence>MDYRSSIILNTLSKFNGERTVHGVYHLLKGKKTSQTIQDAKLFHADHLFATMRDLTRIQYDNCIKKLVQNTYVTISQDNLYKLTEKGEQFSRNFRNEDRIPKHIQGLFYSSTAKYFWERFSLYVQVLSNVVAGNNKFTPIIINEKAAWWVKKHFPSNYNRAKVSDQLFNECLSLLQQLSDIEATIFTMKLSGSNRIGYTLAQISNDLNMDKQEVNFYFQSSCHFIVAQVMKSRSDYPLLSSFVDEEKNNIMLTKTAQDTKKLLLTGKSIEEVMNIRQLKRSTIEDHVVEIASSDQHFSIDTYVSIVEQQLIRKTIEHTGSKKLKEIKSNLCNDNIPYFKIRLVLAKGGL</sequence>
<evidence type="ECO:0000259" key="1">
    <source>
        <dbReference type="Pfam" id="PF14493"/>
    </source>
</evidence>
<feature type="domain" description="Helicase Helix-turn-helix" evidence="1">
    <location>
        <begin position="255"/>
        <end position="344"/>
    </location>
</feature>
<name>A0A263BV79_9BACI</name>
<accession>A0A263BV79</accession>
<dbReference type="InterPro" id="IPR008308">
    <property type="entry name" value="YpbB-like"/>
</dbReference>
<dbReference type="InterPro" id="IPR036388">
    <property type="entry name" value="WH-like_DNA-bd_sf"/>
</dbReference>
<dbReference type="EMBL" id="NPIA01000003">
    <property type="protein sequence ID" value="OZM57237.1"/>
    <property type="molecule type" value="Genomic_DNA"/>
</dbReference>
<gene>
    <name evidence="2" type="ORF">CIB95_07170</name>
</gene>
<dbReference type="Pfam" id="PF14493">
    <property type="entry name" value="HTH_40"/>
    <property type="match status" value="1"/>
</dbReference>
<dbReference type="RefSeq" id="WP_094923719.1">
    <property type="nucleotide sequence ID" value="NZ_NPIA01000003.1"/>
</dbReference>
<evidence type="ECO:0000313" key="2">
    <source>
        <dbReference type="EMBL" id="OZM57237.1"/>
    </source>
</evidence>
<evidence type="ECO:0000313" key="3">
    <source>
        <dbReference type="Proteomes" id="UP000217083"/>
    </source>
</evidence>
<dbReference type="Gene3D" id="1.10.10.10">
    <property type="entry name" value="Winged helix-like DNA-binding domain superfamily/Winged helix DNA-binding domain"/>
    <property type="match status" value="1"/>
</dbReference>
<organism evidence="2 3">
    <name type="scientific">Lottiidibacillus patelloidae</name>
    <dbReference type="NCBI Taxonomy" id="2670334"/>
    <lineage>
        <taxon>Bacteria</taxon>
        <taxon>Bacillati</taxon>
        <taxon>Bacillota</taxon>
        <taxon>Bacilli</taxon>
        <taxon>Bacillales</taxon>
        <taxon>Bacillaceae</taxon>
        <taxon>Lottiidibacillus</taxon>
    </lineage>
</organism>